<evidence type="ECO:0000313" key="3">
    <source>
        <dbReference type="EMBL" id="EOW83125.1"/>
    </source>
</evidence>
<protein>
    <submittedName>
        <fullName evidence="2">Uncharacterized protein</fullName>
    </submittedName>
</protein>
<proteinExistence type="predicted"/>
<evidence type="ECO:0000313" key="5">
    <source>
        <dbReference type="Proteomes" id="UP000014160"/>
    </source>
</evidence>
<name>R2VI27_9ENTE</name>
<gene>
    <name evidence="3" type="ORF">I592_02452</name>
    <name evidence="2" type="ORF">UKC_01515</name>
</gene>
<evidence type="ECO:0000313" key="4">
    <source>
        <dbReference type="Proteomes" id="UP000013750"/>
    </source>
</evidence>
<dbReference type="HOGENOM" id="CLU_191370_0_0_9"/>
<dbReference type="EMBL" id="AJDQ01000006">
    <property type="protein sequence ID" value="EOI57301.1"/>
    <property type="molecule type" value="Genomic_DNA"/>
</dbReference>
<reference evidence="2 4" key="1">
    <citation type="submission" date="2013-02" db="EMBL/GenBank/DDBJ databases">
        <title>The Genome Sequence of Enterococcus gilvus ATCC BAA-350.</title>
        <authorList>
            <consortium name="The Broad Institute Genome Sequencing Platform"/>
            <consortium name="The Broad Institute Genome Sequencing Center for Infectious Disease"/>
            <person name="Earl A.M."/>
            <person name="Gilmore M.S."/>
            <person name="Lebreton F."/>
            <person name="Walker B."/>
            <person name="Young S.K."/>
            <person name="Zeng Q."/>
            <person name="Gargeya S."/>
            <person name="Fitzgerald M."/>
            <person name="Haas B."/>
            <person name="Abouelleil A."/>
            <person name="Alvarado L."/>
            <person name="Arachchi H.M."/>
            <person name="Berlin A.M."/>
            <person name="Chapman S.B."/>
            <person name="Dewar J."/>
            <person name="Goldberg J."/>
            <person name="Griggs A."/>
            <person name="Gujja S."/>
            <person name="Hansen M."/>
            <person name="Howarth C."/>
            <person name="Imamovic A."/>
            <person name="Larimer J."/>
            <person name="McCowan C."/>
            <person name="Murphy C."/>
            <person name="Neiman D."/>
            <person name="Pearson M."/>
            <person name="Priest M."/>
            <person name="Roberts A."/>
            <person name="Saif S."/>
            <person name="Shea T."/>
            <person name="Sisk P."/>
            <person name="Sykes S."/>
            <person name="Wortman J."/>
            <person name="Nusbaum C."/>
            <person name="Birren B."/>
        </authorList>
    </citation>
    <scope>NUCLEOTIDE SEQUENCE [LARGE SCALE GENOMIC DNA]</scope>
    <source>
        <strain evidence="2 4">ATCC BAA-350</strain>
    </source>
</reference>
<reference evidence="3 5" key="2">
    <citation type="submission" date="2013-03" db="EMBL/GenBank/DDBJ databases">
        <title>The Genome Sequence of Enterococcus gilvus ATCC BAA-350 (PacBio/Illumina hybrid assembly).</title>
        <authorList>
            <consortium name="The Broad Institute Genomics Platform"/>
            <consortium name="The Broad Institute Genome Sequencing Center for Infectious Disease"/>
            <person name="Earl A."/>
            <person name="Russ C."/>
            <person name="Gilmore M."/>
            <person name="Surin D."/>
            <person name="Walker B."/>
            <person name="Young S."/>
            <person name="Zeng Q."/>
            <person name="Gargeya S."/>
            <person name="Fitzgerald M."/>
            <person name="Haas B."/>
            <person name="Abouelleil A."/>
            <person name="Allen A.W."/>
            <person name="Alvarado L."/>
            <person name="Arachchi H.M."/>
            <person name="Berlin A.M."/>
            <person name="Chapman S.B."/>
            <person name="Gainer-Dewar J."/>
            <person name="Goldberg J."/>
            <person name="Griggs A."/>
            <person name="Gujja S."/>
            <person name="Hansen M."/>
            <person name="Howarth C."/>
            <person name="Imamovic A."/>
            <person name="Ireland A."/>
            <person name="Larimer J."/>
            <person name="McCowan C."/>
            <person name="Murphy C."/>
            <person name="Pearson M."/>
            <person name="Poon T.W."/>
            <person name="Priest M."/>
            <person name="Roberts A."/>
            <person name="Saif S."/>
            <person name="Shea T."/>
            <person name="Sisk P."/>
            <person name="Sykes S."/>
            <person name="Wortman J."/>
            <person name="Nusbaum C."/>
            <person name="Birren B."/>
        </authorList>
    </citation>
    <scope>NUCLEOTIDE SEQUENCE [LARGE SCALE GENOMIC DNA]</scope>
    <source>
        <strain evidence="3 5">ATCC BAA-350</strain>
    </source>
</reference>
<dbReference type="RefSeq" id="WP_010779932.1">
    <property type="nucleotide sequence ID" value="NZ_ASWH01000001.1"/>
</dbReference>
<feature type="region of interest" description="Disordered" evidence="1">
    <location>
        <begin position="60"/>
        <end position="84"/>
    </location>
</feature>
<sequence>MSFVVKKECYLDEHGNGRPSSVHAKKHDDYEMAEAVALTCGGKVVELIDRTDRKMVRTKIEPKKKQAPKKANQAWMRKGYLDGE</sequence>
<evidence type="ECO:0000256" key="1">
    <source>
        <dbReference type="SAM" id="MobiDB-lite"/>
    </source>
</evidence>
<dbReference type="Proteomes" id="UP000013750">
    <property type="component" value="Unassembled WGS sequence"/>
</dbReference>
<keyword evidence="5" id="KW-1185">Reference proteome</keyword>
<dbReference type="eggNOG" id="ENOG50307VK">
    <property type="taxonomic scope" value="Bacteria"/>
</dbReference>
<dbReference type="AlphaFoldDB" id="R2VI27"/>
<evidence type="ECO:0000313" key="2">
    <source>
        <dbReference type="EMBL" id="EOI57301.1"/>
    </source>
</evidence>
<organism evidence="2 4">
    <name type="scientific">Enterococcus gilvus ATCC BAA-350</name>
    <dbReference type="NCBI Taxonomy" id="1158614"/>
    <lineage>
        <taxon>Bacteria</taxon>
        <taxon>Bacillati</taxon>
        <taxon>Bacillota</taxon>
        <taxon>Bacilli</taxon>
        <taxon>Lactobacillales</taxon>
        <taxon>Enterococcaceae</taxon>
        <taxon>Enterococcus</taxon>
    </lineage>
</organism>
<dbReference type="OrthoDB" id="2192774at2"/>
<comment type="caution">
    <text evidence="2">The sequence shown here is derived from an EMBL/GenBank/DDBJ whole genome shotgun (WGS) entry which is preliminary data.</text>
</comment>
<accession>R2VI27</accession>
<dbReference type="Proteomes" id="UP000014160">
    <property type="component" value="Unassembled WGS sequence"/>
</dbReference>
<dbReference type="PATRIC" id="fig|1158614.3.peg.1529"/>
<dbReference type="EMBL" id="ASWH01000001">
    <property type="protein sequence ID" value="EOW83125.1"/>
    <property type="molecule type" value="Genomic_DNA"/>
</dbReference>